<evidence type="ECO:0000259" key="1">
    <source>
        <dbReference type="Pfam" id="PF01248"/>
    </source>
</evidence>
<dbReference type="EMBL" id="CAADRN010000172">
    <property type="protein sequence ID" value="VFU14452.1"/>
    <property type="molecule type" value="Genomic_DNA"/>
</dbReference>
<protein>
    <submittedName>
        <fullName evidence="2">K-turn RNA binding protein alternative ribosomal protein L7A</fullName>
    </submittedName>
</protein>
<dbReference type="SUPFAM" id="SSF55315">
    <property type="entry name" value="L30e-like"/>
    <property type="match status" value="1"/>
</dbReference>
<organism evidence="2">
    <name type="scientific">anaerobic digester metagenome</name>
    <dbReference type="NCBI Taxonomy" id="1263854"/>
    <lineage>
        <taxon>unclassified sequences</taxon>
        <taxon>metagenomes</taxon>
        <taxon>ecological metagenomes</taxon>
    </lineage>
</organism>
<keyword evidence="2" id="KW-0689">Ribosomal protein</keyword>
<sequence length="83" mass="9111">MGLEKVKKAGKIVVGTRQTAKMIENNSAREVYLARDAEERIVLPIIQACKEKGLPVYYVETMAELGKACQIKVGAAMCAILEK</sequence>
<name>A0A485LZC5_9ZZZZ</name>
<evidence type="ECO:0000313" key="2">
    <source>
        <dbReference type="EMBL" id="VFU14452.1"/>
    </source>
</evidence>
<accession>A0A485LZC5</accession>
<feature type="domain" description="Ribosomal protein eL8/eL30/eS12/Gadd45" evidence="1">
    <location>
        <begin position="3"/>
        <end position="82"/>
    </location>
</feature>
<dbReference type="InterPro" id="IPR029064">
    <property type="entry name" value="Ribosomal_eL30-like_sf"/>
</dbReference>
<gene>
    <name evidence="2" type="primary">rulS</name>
    <name evidence="2" type="ORF">SCFA_2530002</name>
</gene>
<reference evidence="2" key="1">
    <citation type="submission" date="2019-03" db="EMBL/GenBank/DDBJ databases">
        <authorList>
            <person name="Hao L."/>
        </authorList>
    </citation>
    <scope>NUCLEOTIDE SEQUENCE</scope>
</reference>
<proteinExistence type="predicted"/>
<dbReference type="AlphaFoldDB" id="A0A485LZC5"/>
<dbReference type="Pfam" id="PF01248">
    <property type="entry name" value="Ribosomal_L7Ae"/>
    <property type="match status" value="1"/>
</dbReference>
<dbReference type="InterPro" id="IPR004038">
    <property type="entry name" value="Ribosomal_eL8/eL30/eS12/Gad45"/>
</dbReference>
<dbReference type="Gene3D" id="3.30.1330.30">
    <property type="match status" value="1"/>
</dbReference>
<dbReference type="GO" id="GO:0005840">
    <property type="term" value="C:ribosome"/>
    <property type="evidence" value="ECO:0007669"/>
    <property type="project" value="UniProtKB-KW"/>
</dbReference>
<keyword evidence="2" id="KW-0687">Ribonucleoprotein</keyword>